<protein>
    <submittedName>
        <fullName evidence="3">Uncharacterized protein</fullName>
    </submittedName>
</protein>
<evidence type="ECO:0000256" key="2">
    <source>
        <dbReference type="SAM" id="Phobius"/>
    </source>
</evidence>
<feature type="region of interest" description="Disordered" evidence="1">
    <location>
        <begin position="46"/>
        <end position="72"/>
    </location>
</feature>
<evidence type="ECO:0000256" key="1">
    <source>
        <dbReference type="SAM" id="MobiDB-lite"/>
    </source>
</evidence>
<organism evidence="3 4">
    <name type="scientific">Psittacicella hinzii</name>
    <dbReference type="NCBI Taxonomy" id="2028575"/>
    <lineage>
        <taxon>Bacteria</taxon>
        <taxon>Pseudomonadati</taxon>
        <taxon>Pseudomonadota</taxon>
        <taxon>Gammaproteobacteria</taxon>
        <taxon>Pasteurellales</taxon>
        <taxon>Psittacicellaceae</taxon>
        <taxon>Psittacicella</taxon>
    </lineage>
</organism>
<keyword evidence="2" id="KW-0812">Transmembrane</keyword>
<gene>
    <name evidence="3" type="ORF">CKF54_05360</name>
</gene>
<feature type="region of interest" description="Disordered" evidence="1">
    <location>
        <begin position="132"/>
        <end position="162"/>
    </location>
</feature>
<feature type="transmembrane region" description="Helical" evidence="2">
    <location>
        <begin position="6"/>
        <end position="23"/>
    </location>
</feature>
<reference evidence="3 4" key="1">
    <citation type="submission" date="2017-08" db="EMBL/GenBank/DDBJ databases">
        <title>Reclassification of Bisgaard taxon 37 and 44.</title>
        <authorList>
            <person name="Christensen H."/>
        </authorList>
    </citation>
    <scope>NUCLEOTIDE SEQUENCE [LARGE SCALE GENOMIC DNA]</scope>
    <source>
        <strain evidence="3 4">B96_3</strain>
    </source>
</reference>
<proteinExistence type="predicted"/>
<dbReference type="AlphaFoldDB" id="A0A3A1Y4J1"/>
<feature type="compositionally biased region" description="Polar residues" evidence="1">
    <location>
        <begin position="46"/>
        <end position="56"/>
    </location>
</feature>
<feature type="compositionally biased region" description="Basic and acidic residues" evidence="1">
    <location>
        <begin position="92"/>
        <end position="113"/>
    </location>
</feature>
<feature type="compositionally biased region" description="Polar residues" evidence="1">
    <location>
        <begin position="146"/>
        <end position="162"/>
    </location>
</feature>
<dbReference type="Proteomes" id="UP000265691">
    <property type="component" value="Unassembled WGS sequence"/>
</dbReference>
<sequence>MLVIGLIIIYLVFFIYILLCFKARKKHTYLRNKALRALKREQVDSSQLTKLKTTSNKPKESTSKPKGKRQKVYKSALLAEIAWREKKLQEEQAKENKLQESETTADKPQEDRVSVNNLQEVEVTVDNLQEVEAPVDNLQEVEAPVDNQQTVSKSTNKPQDGL</sequence>
<dbReference type="EMBL" id="NRHC01000066">
    <property type="protein sequence ID" value="RIY32138.1"/>
    <property type="molecule type" value="Genomic_DNA"/>
</dbReference>
<feature type="region of interest" description="Disordered" evidence="1">
    <location>
        <begin position="92"/>
        <end position="114"/>
    </location>
</feature>
<evidence type="ECO:0000313" key="3">
    <source>
        <dbReference type="EMBL" id="RIY32138.1"/>
    </source>
</evidence>
<evidence type="ECO:0000313" key="4">
    <source>
        <dbReference type="Proteomes" id="UP000265691"/>
    </source>
</evidence>
<name>A0A3A1Y4J1_9GAMM</name>
<keyword evidence="4" id="KW-1185">Reference proteome</keyword>
<keyword evidence="2" id="KW-1133">Transmembrane helix</keyword>
<comment type="caution">
    <text evidence="3">The sequence shown here is derived from an EMBL/GenBank/DDBJ whole genome shotgun (WGS) entry which is preliminary data.</text>
</comment>
<dbReference type="RefSeq" id="WP_119525336.1">
    <property type="nucleotide sequence ID" value="NZ_NRHC01000066.1"/>
</dbReference>
<accession>A0A3A1Y4J1</accession>
<keyword evidence="2" id="KW-0472">Membrane</keyword>